<feature type="transmembrane region" description="Helical" evidence="2">
    <location>
        <begin position="266"/>
        <end position="286"/>
    </location>
</feature>
<keyword evidence="5" id="KW-1185">Reference proteome</keyword>
<dbReference type="GO" id="GO:0022857">
    <property type="term" value="F:transmembrane transporter activity"/>
    <property type="evidence" value="ECO:0007669"/>
    <property type="project" value="InterPro"/>
</dbReference>
<evidence type="ECO:0000313" key="5">
    <source>
        <dbReference type="Proteomes" id="UP001221142"/>
    </source>
</evidence>
<name>A0AAD7F9W9_9AGAR</name>
<reference evidence="4" key="1">
    <citation type="submission" date="2023-03" db="EMBL/GenBank/DDBJ databases">
        <title>Massive genome expansion in bonnet fungi (Mycena s.s.) driven by repeated elements and novel gene families across ecological guilds.</title>
        <authorList>
            <consortium name="Lawrence Berkeley National Laboratory"/>
            <person name="Harder C.B."/>
            <person name="Miyauchi S."/>
            <person name="Viragh M."/>
            <person name="Kuo A."/>
            <person name="Thoen E."/>
            <person name="Andreopoulos B."/>
            <person name="Lu D."/>
            <person name="Skrede I."/>
            <person name="Drula E."/>
            <person name="Henrissat B."/>
            <person name="Morin E."/>
            <person name="Kohler A."/>
            <person name="Barry K."/>
            <person name="LaButti K."/>
            <person name="Morin E."/>
            <person name="Salamov A."/>
            <person name="Lipzen A."/>
            <person name="Mereny Z."/>
            <person name="Hegedus B."/>
            <person name="Baldrian P."/>
            <person name="Stursova M."/>
            <person name="Weitz H."/>
            <person name="Taylor A."/>
            <person name="Grigoriev I.V."/>
            <person name="Nagy L.G."/>
            <person name="Martin F."/>
            <person name="Kauserud H."/>
        </authorList>
    </citation>
    <scope>NUCLEOTIDE SEQUENCE</scope>
    <source>
        <strain evidence="4">9284</strain>
    </source>
</reference>
<proteinExistence type="predicted"/>
<organism evidence="4 5">
    <name type="scientific">Roridomyces roridus</name>
    <dbReference type="NCBI Taxonomy" id="1738132"/>
    <lineage>
        <taxon>Eukaryota</taxon>
        <taxon>Fungi</taxon>
        <taxon>Dikarya</taxon>
        <taxon>Basidiomycota</taxon>
        <taxon>Agaricomycotina</taxon>
        <taxon>Agaricomycetes</taxon>
        <taxon>Agaricomycetidae</taxon>
        <taxon>Agaricales</taxon>
        <taxon>Marasmiineae</taxon>
        <taxon>Mycenaceae</taxon>
        <taxon>Roridomyces</taxon>
    </lineage>
</organism>
<feature type="transmembrane region" description="Helical" evidence="2">
    <location>
        <begin position="176"/>
        <end position="202"/>
    </location>
</feature>
<keyword evidence="2" id="KW-0812">Transmembrane</keyword>
<comment type="subcellular location">
    <subcellularLocation>
        <location evidence="1">Membrane</location>
        <topology evidence="1">Multi-pass membrane protein</topology>
    </subcellularLocation>
</comment>
<feature type="transmembrane region" description="Helical" evidence="2">
    <location>
        <begin position="29"/>
        <end position="48"/>
    </location>
</feature>
<dbReference type="InterPro" id="IPR036259">
    <property type="entry name" value="MFS_trans_sf"/>
</dbReference>
<dbReference type="EMBL" id="JARKIF010000033">
    <property type="protein sequence ID" value="KAJ7611238.1"/>
    <property type="molecule type" value="Genomic_DNA"/>
</dbReference>
<feature type="transmembrane region" description="Helical" evidence="2">
    <location>
        <begin position="112"/>
        <end position="135"/>
    </location>
</feature>
<dbReference type="Proteomes" id="UP001221142">
    <property type="component" value="Unassembled WGS sequence"/>
</dbReference>
<dbReference type="PANTHER" id="PTHR42910">
    <property type="entry name" value="TRANSPORTER SCO4007-RELATED"/>
    <property type="match status" value="1"/>
</dbReference>
<evidence type="ECO:0000256" key="2">
    <source>
        <dbReference type="SAM" id="Phobius"/>
    </source>
</evidence>
<keyword evidence="2" id="KW-1133">Transmembrane helix</keyword>
<dbReference type="AlphaFoldDB" id="A0AAD7F9W9"/>
<feature type="transmembrane region" description="Helical" evidence="2">
    <location>
        <begin position="292"/>
        <end position="314"/>
    </location>
</feature>
<feature type="transmembrane region" description="Helical" evidence="2">
    <location>
        <begin position="209"/>
        <end position="231"/>
    </location>
</feature>
<sequence>MVANLYYCQPLLIQFSDSFGVSYEQVSRIPTLLQAGYAVGIILISPLGDLVRRRGLIILPALVSAFLTVGLAVTPNFVVFEALCFLVGVVSVTPQIMIPLAADLAPPERRAAAMSVIISGLLFGVLLACILAGIIPQFVTWRVIYFVIPDYPAKNSDITYLEILRTMARFAYTEPILIQACLVNLASCACFTNFWVTLTFLLGGAPYHYSTLAIGLFGLMGIFGVALGPLVGRAIDMLIPWYASLIAVLALSCFQANISVAARARLNALFVLSLFIGQIMGTAAGTKVFTTYGWRAAAAFNLGLYAWILVVIMLRGPHCERYTWFGYQGGWEARKSVVEAWKKRAEAEAAAERDGRGGHGDTQCHAH</sequence>
<dbReference type="SUPFAM" id="SSF103473">
    <property type="entry name" value="MFS general substrate transporter"/>
    <property type="match status" value="1"/>
</dbReference>
<feature type="domain" description="Major facilitator superfamily (MFS) profile" evidence="3">
    <location>
        <begin position="1"/>
        <end position="367"/>
    </location>
</feature>
<dbReference type="PANTHER" id="PTHR42910:SF1">
    <property type="entry name" value="MAJOR FACILITATOR SUPERFAMILY (MFS) PROFILE DOMAIN-CONTAINING PROTEIN"/>
    <property type="match status" value="1"/>
</dbReference>
<feature type="transmembrane region" description="Helical" evidence="2">
    <location>
        <begin position="79"/>
        <end position="100"/>
    </location>
</feature>
<dbReference type="Pfam" id="PF07690">
    <property type="entry name" value="MFS_1"/>
    <property type="match status" value="1"/>
</dbReference>
<dbReference type="InterPro" id="IPR020846">
    <property type="entry name" value="MFS_dom"/>
</dbReference>
<comment type="caution">
    <text evidence="4">The sequence shown here is derived from an EMBL/GenBank/DDBJ whole genome shotgun (WGS) entry which is preliminary data.</text>
</comment>
<dbReference type="GO" id="GO:0016020">
    <property type="term" value="C:membrane"/>
    <property type="evidence" value="ECO:0007669"/>
    <property type="project" value="UniProtKB-SubCell"/>
</dbReference>
<feature type="transmembrane region" description="Helical" evidence="2">
    <location>
        <begin position="55"/>
        <end position="73"/>
    </location>
</feature>
<accession>A0AAD7F9W9</accession>
<keyword evidence="2" id="KW-0472">Membrane</keyword>
<protein>
    <submittedName>
        <fullName evidence="4">Major facilitator superfamily domain-containing protein</fullName>
    </submittedName>
</protein>
<evidence type="ECO:0000313" key="4">
    <source>
        <dbReference type="EMBL" id="KAJ7611238.1"/>
    </source>
</evidence>
<evidence type="ECO:0000256" key="1">
    <source>
        <dbReference type="ARBA" id="ARBA00004141"/>
    </source>
</evidence>
<dbReference type="InterPro" id="IPR011701">
    <property type="entry name" value="MFS"/>
</dbReference>
<dbReference type="Gene3D" id="1.20.1250.20">
    <property type="entry name" value="MFS general substrate transporter like domains"/>
    <property type="match status" value="1"/>
</dbReference>
<feature type="transmembrane region" description="Helical" evidence="2">
    <location>
        <begin position="237"/>
        <end position="254"/>
    </location>
</feature>
<evidence type="ECO:0000259" key="3">
    <source>
        <dbReference type="PROSITE" id="PS50850"/>
    </source>
</evidence>
<dbReference type="PROSITE" id="PS50850">
    <property type="entry name" value="MFS"/>
    <property type="match status" value="1"/>
</dbReference>
<gene>
    <name evidence="4" type="ORF">FB45DRAFT_1119891</name>
</gene>